<dbReference type="PANTHER" id="PTHR12147:SF58">
    <property type="entry name" value="VACUOLAR MEMBRANE PROTEASE"/>
    <property type="match status" value="1"/>
</dbReference>
<dbReference type="GO" id="GO:0005774">
    <property type="term" value="C:vacuolar membrane"/>
    <property type="evidence" value="ECO:0007669"/>
    <property type="project" value="UniProtKB-SubCell"/>
</dbReference>
<evidence type="ECO:0000256" key="3">
    <source>
        <dbReference type="ARBA" id="ARBA00010918"/>
    </source>
</evidence>
<accession>A0A1V1HZ97</accession>
<feature type="transmembrane region" description="Helical" evidence="9">
    <location>
        <begin position="449"/>
        <end position="469"/>
    </location>
</feature>
<evidence type="ECO:0000256" key="2">
    <source>
        <dbReference type="ARBA" id="ARBA00004128"/>
    </source>
</evidence>
<feature type="transmembrane region" description="Helical" evidence="9">
    <location>
        <begin position="528"/>
        <end position="550"/>
    </location>
</feature>
<dbReference type="SUPFAM" id="SSF53187">
    <property type="entry name" value="Zn-dependent exopeptidases"/>
    <property type="match status" value="1"/>
</dbReference>
<keyword evidence="5" id="KW-0926">Vacuole</keyword>
<comment type="similarity">
    <text evidence="3">Belongs to the peptidase M28 family.</text>
</comment>
<dbReference type="AlphaFoldDB" id="A0A1V1HZ97"/>
<evidence type="ECO:0000256" key="7">
    <source>
        <dbReference type="ARBA" id="ARBA00023180"/>
    </source>
</evidence>
<dbReference type="GO" id="GO:0008235">
    <property type="term" value="F:metalloexopeptidase activity"/>
    <property type="evidence" value="ECO:0007669"/>
    <property type="project" value="InterPro"/>
</dbReference>
<organism evidence="11 12">
    <name type="scientific">Romboutsia ilealis</name>
    <dbReference type="NCBI Taxonomy" id="1115758"/>
    <lineage>
        <taxon>Bacteria</taxon>
        <taxon>Bacillati</taxon>
        <taxon>Bacillota</taxon>
        <taxon>Clostridia</taxon>
        <taxon>Peptostreptococcales</taxon>
        <taxon>Peptostreptococcaceae</taxon>
        <taxon>Romboutsia</taxon>
    </lineage>
</organism>
<evidence type="ECO:0000256" key="5">
    <source>
        <dbReference type="ARBA" id="ARBA00022554"/>
    </source>
</evidence>
<gene>
    <name evidence="11" type="ORF">CRIB_547</name>
</gene>
<dbReference type="Pfam" id="PF04389">
    <property type="entry name" value="Peptidase_M28"/>
    <property type="match status" value="1"/>
</dbReference>
<feature type="transmembrane region" description="Helical" evidence="9">
    <location>
        <begin position="379"/>
        <end position="401"/>
    </location>
</feature>
<dbReference type="PANTHER" id="PTHR12147">
    <property type="entry name" value="METALLOPEPTIDASE M28 FAMILY MEMBER"/>
    <property type="match status" value="1"/>
</dbReference>
<dbReference type="KEGG" id="ril:CRIB_547"/>
<feature type="domain" description="Peptidase M28" evidence="10">
    <location>
        <begin position="113"/>
        <end position="309"/>
    </location>
</feature>
<comment type="function">
    <text evidence="1">May be involved in vacuolar sorting and osmoregulation.</text>
</comment>
<feature type="transmembrane region" description="Helical" evidence="9">
    <location>
        <begin position="475"/>
        <end position="494"/>
    </location>
</feature>
<evidence type="ECO:0000256" key="1">
    <source>
        <dbReference type="ARBA" id="ARBA00003273"/>
    </source>
</evidence>
<dbReference type="InterPro" id="IPR045175">
    <property type="entry name" value="M28_fam"/>
</dbReference>
<proteinExistence type="inferred from homology"/>
<keyword evidence="12" id="KW-1185">Reference proteome</keyword>
<name>A0A1V1HZ97_9FIRM</name>
<feature type="transmembrane region" description="Helical" evidence="9">
    <location>
        <begin position="501"/>
        <end position="522"/>
    </location>
</feature>
<dbReference type="GeneID" id="82204735"/>
<keyword evidence="9" id="KW-0472">Membrane</keyword>
<evidence type="ECO:0000313" key="12">
    <source>
        <dbReference type="Proteomes" id="UP000245622"/>
    </source>
</evidence>
<dbReference type="EMBL" id="LN555523">
    <property type="protein sequence ID" value="CED93302.1"/>
    <property type="molecule type" value="Genomic_DNA"/>
</dbReference>
<sequence length="553" mass="61758">MSLKKKITSLALIALIGISGVIGYNSINPSKPNYTDDSKTNVNYQMEHIKNISKAPHTIFDEDKKAKSEVREYLLSELEKLGVETKTYKYDDVHLKNYAAYGDNAHENVDLENIYGEIKGKSDSYILLATHYDSAKAKEGRYSQQEGSLGSADAGYALSTILETLRVIKESNTELENGIKILFTDGEECGLLGAKEAVKEKEILEGVNYVINIEARGTSGPAIMFETSQDNNAVMDLYEASEKPFSYSITPEIYRLLPNGTDFTVFLENGLNGINISVLDELENYHTPNDNPENLSDESMQHYGDQVLPIVKEFVSNEKYSNPDALKGTDDSIFFNLGSAFIRYSKTVNIFLLAVILIGLIVIIKKLNVNKPKKVIKYVIANLIFTIASIGIGYGISRLLAVLNGRKFELTYLPLVKFEDIIFIFVMITLFVGYFFTSKRITNNFEDKNEFTIGSMILLLILSLIFTIALPGASYLTVFPLVLLVVSMLIKLFLQNVRFISYILLIPIALTVMLYVPTIYLFNCALTIGALCVCVFFAMIAYISVLNGIINLD</sequence>
<dbReference type="RefSeq" id="WP_180703037.1">
    <property type="nucleotide sequence ID" value="NZ_LN555523.1"/>
</dbReference>
<feature type="transmembrane region" description="Helical" evidence="9">
    <location>
        <begin position="421"/>
        <end position="437"/>
    </location>
</feature>
<evidence type="ECO:0000256" key="9">
    <source>
        <dbReference type="SAM" id="Phobius"/>
    </source>
</evidence>
<dbReference type="Gene3D" id="3.40.630.10">
    <property type="entry name" value="Zn peptidases"/>
    <property type="match status" value="1"/>
</dbReference>
<keyword evidence="7" id="KW-0325">Glycoprotein</keyword>
<comment type="subcellular location">
    <subcellularLocation>
        <location evidence="2">Vacuole membrane</location>
        <topology evidence="2">Multi-pass membrane protein</topology>
    </subcellularLocation>
</comment>
<dbReference type="GO" id="GO:0006508">
    <property type="term" value="P:proteolysis"/>
    <property type="evidence" value="ECO:0007669"/>
    <property type="project" value="InterPro"/>
</dbReference>
<reference evidence="11 12" key="1">
    <citation type="submission" date="2014-04" db="EMBL/GenBank/DDBJ databases">
        <authorList>
            <person name="Hornung B.V."/>
        </authorList>
    </citation>
    <scope>NUCLEOTIDE SEQUENCE [LARGE SCALE GENOMIC DNA]</scope>
    <source>
        <strain evidence="11 12">CRIB</strain>
    </source>
</reference>
<evidence type="ECO:0000259" key="10">
    <source>
        <dbReference type="Pfam" id="PF04389"/>
    </source>
</evidence>
<keyword evidence="9" id="KW-0812">Transmembrane</keyword>
<dbReference type="Proteomes" id="UP000245622">
    <property type="component" value="Chromosome 1"/>
</dbReference>
<evidence type="ECO:0000313" key="11">
    <source>
        <dbReference type="EMBL" id="CED93302.1"/>
    </source>
</evidence>
<keyword evidence="6 9" id="KW-1133">Transmembrane helix</keyword>
<protein>
    <recommendedName>
        <fullName evidence="4">Vacuolar membrane protease</fullName>
    </recommendedName>
    <alternativeName>
        <fullName evidence="8">FXNA-related family protease 1</fullName>
    </alternativeName>
</protein>
<evidence type="ECO:0000256" key="6">
    <source>
        <dbReference type="ARBA" id="ARBA00022989"/>
    </source>
</evidence>
<evidence type="ECO:0000256" key="8">
    <source>
        <dbReference type="ARBA" id="ARBA00031512"/>
    </source>
</evidence>
<dbReference type="InterPro" id="IPR007484">
    <property type="entry name" value="Peptidase_M28"/>
</dbReference>
<evidence type="ECO:0000256" key="4">
    <source>
        <dbReference type="ARBA" id="ARBA00017435"/>
    </source>
</evidence>
<feature type="transmembrane region" description="Helical" evidence="9">
    <location>
        <begin position="348"/>
        <end position="367"/>
    </location>
</feature>